<dbReference type="PANTHER" id="PTHR10628:SF30">
    <property type="entry name" value="EXO-ALPHA-SIALIDASE"/>
    <property type="match status" value="1"/>
</dbReference>
<comment type="catalytic activity">
    <reaction evidence="1">
        <text>Hydrolysis of alpha-(2-&gt;3)-, alpha-(2-&gt;6)-, alpha-(2-&gt;8)- glycosidic linkages of terminal sialic acid residues in oligosaccharides, glycoproteins, glycolipids, colominic acid and synthetic substrates.</text>
        <dbReference type="EC" id="3.2.1.18"/>
    </reaction>
</comment>
<evidence type="ECO:0000256" key="3">
    <source>
        <dbReference type="ARBA" id="ARBA00012733"/>
    </source>
</evidence>
<evidence type="ECO:0000313" key="7">
    <source>
        <dbReference type="Proteomes" id="UP000020529"/>
    </source>
</evidence>
<dbReference type="GO" id="GO:0005737">
    <property type="term" value="C:cytoplasm"/>
    <property type="evidence" value="ECO:0007669"/>
    <property type="project" value="TreeGrafter"/>
</dbReference>
<protein>
    <recommendedName>
        <fullName evidence="3">exo-alpha-sialidase</fullName>
        <ecNumber evidence="3">3.2.1.18</ecNumber>
    </recommendedName>
</protein>
<dbReference type="InterPro" id="IPR029456">
    <property type="entry name" value="Sialidase_N"/>
</dbReference>
<evidence type="ECO:0000259" key="4">
    <source>
        <dbReference type="Pfam" id="PF13088"/>
    </source>
</evidence>
<reference evidence="6 7" key="1">
    <citation type="submission" date="2014-02" db="EMBL/GenBank/DDBJ databases">
        <authorList>
            <person name="Sears C."/>
            <person name="Carroll K."/>
            <person name="Sack B.R."/>
            <person name="Qadri F."/>
            <person name="Myers L.L."/>
            <person name="Chung G.-T."/>
            <person name="Escheverria P."/>
            <person name="Fraser C.M."/>
            <person name="Sadzewicz L."/>
            <person name="Shefchek K.A."/>
            <person name="Tallon L."/>
            <person name="Das S.P."/>
            <person name="Daugherty S."/>
            <person name="Mongodin E.F."/>
        </authorList>
    </citation>
    <scope>NUCLEOTIDE SEQUENCE [LARGE SCALE GENOMIC DNA]</scope>
    <source>
        <strain evidence="7">3988T(B)14</strain>
    </source>
</reference>
<evidence type="ECO:0000313" key="6">
    <source>
        <dbReference type="EMBL" id="EXY72888.1"/>
    </source>
</evidence>
<sequence length="552" mass="61484">MRYISILFLLSCFLLSTPLRAERVKVIVRQPIVPVLTKKEINPVLQLKLIKSCPGPCFVKEIGLSLKGTTLLTDLTHLSLYRVAGKRGLSDWEKCVDSIAPALKTVLDTPLELKSDTTILWVTVQLKDKVDLTHRVTVSCDHVTTTCGKASVTSVRPIVALRTGVAVRQRGEDGVHTSRIPGITTSLKGTLMAIFDARYDSSRDLQGDIDIAMMRSLDGGMSWQPMQIVLDRKKWGGLPEKYNGISDACILTDEKNGTIYVAGLWMYGVLDPRSGKWVEGMTQDSTRWIHQWHAKGSQPGLGVKETCQFLITKSVDDGLTWSDPVNITAQTKKPEWWLYAPAPGHGITLKEGTLIFPTQGRDKDGIPFSNITYSKDGGKTWIASKPAYHNTTECMAVELQDGSVMLNMRDNRNHGNKKVNGRRICVTSDLGSTWTEHSTSRKALIEPTCMASIHRHTYQENGRQKTLLLFCNPESYDSRDHMTLKCSLDDGNTWDSGRKIMLDELGSFGYSCITSVNDSTIGVFYESSQAQMVFQQIQLKELIGKGKSYKGR</sequence>
<proteinExistence type="inferred from homology"/>
<dbReference type="RefSeq" id="WP_022347663.1">
    <property type="nucleotide sequence ID" value="NZ_JGCY01000386.1"/>
</dbReference>
<accession>A0A015UG03</accession>
<evidence type="ECO:0000256" key="2">
    <source>
        <dbReference type="ARBA" id="ARBA00009348"/>
    </source>
</evidence>
<dbReference type="EMBL" id="JGCY01000386">
    <property type="protein sequence ID" value="EXY72888.1"/>
    <property type="molecule type" value="Genomic_DNA"/>
</dbReference>
<organism evidence="6 7">
    <name type="scientific">Bacteroides fragilis str. 3988T(B)14</name>
    <dbReference type="NCBI Taxonomy" id="1339315"/>
    <lineage>
        <taxon>Bacteria</taxon>
        <taxon>Pseudomonadati</taxon>
        <taxon>Bacteroidota</taxon>
        <taxon>Bacteroidia</taxon>
        <taxon>Bacteroidales</taxon>
        <taxon>Bacteroidaceae</taxon>
        <taxon>Bacteroides</taxon>
    </lineage>
</organism>
<dbReference type="EC" id="3.2.1.18" evidence="3"/>
<feature type="domain" description="Sialidase N-terminal" evidence="5">
    <location>
        <begin position="26"/>
        <end position="144"/>
    </location>
</feature>
<dbReference type="InterPro" id="IPR026856">
    <property type="entry name" value="Sialidase_fam"/>
</dbReference>
<dbReference type="Proteomes" id="UP000020529">
    <property type="component" value="Unassembled WGS sequence"/>
</dbReference>
<dbReference type="Pfam" id="PF14873">
    <property type="entry name" value="BNR_assoc_N"/>
    <property type="match status" value="1"/>
</dbReference>
<feature type="domain" description="Sialidase" evidence="4">
    <location>
        <begin position="189"/>
        <end position="522"/>
    </location>
</feature>
<gene>
    <name evidence="6" type="ORF">M124_3347</name>
</gene>
<dbReference type="Pfam" id="PF13088">
    <property type="entry name" value="BNR_2"/>
    <property type="match status" value="1"/>
</dbReference>
<evidence type="ECO:0000256" key="1">
    <source>
        <dbReference type="ARBA" id="ARBA00000427"/>
    </source>
</evidence>
<dbReference type="GO" id="GO:0016020">
    <property type="term" value="C:membrane"/>
    <property type="evidence" value="ECO:0007669"/>
    <property type="project" value="TreeGrafter"/>
</dbReference>
<dbReference type="GO" id="GO:0006689">
    <property type="term" value="P:ganglioside catabolic process"/>
    <property type="evidence" value="ECO:0007669"/>
    <property type="project" value="TreeGrafter"/>
</dbReference>
<dbReference type="InterPro" id="IPR036278">
    <property type="entry name" value="Sialidase_sf"/>
</dbReference>
<dbReference type="GO" id="GO:0009313">
    <property type="term" value="P:oligosaccharide catabolic process"/>
    <property type="evidence" value="ECO:0007669"/>
    <property type="project" value="TreeGrafter"/>
</dbReference>
<dbReference type="GO" id="GO:0004308">
    <property type="term" value="F:exo-alpha-sialidase activity"/>
    <property type="evidence" value="ECO:0007669"/>
    <property type="project" value="UniProtKB-EC"/>
</dbReference>
<dbReference type="InterPro" id="IPR011040">
    <property type="entry name" value="Sialidase"/>
</dbReference>
<comment type="similarity">
    <text evidence="2">Belongs to the glycosyl hydrolase 33 family.</text>
</comment>
<dbReference type="PANTHER" id="PTHR10628">
    <property type="entry name" value="SIALIDASE"/>
    <property type="match status" value="1"/>
</dbReference>
<dbReference type="Gene3D" id="2.120.10.10">
    <property type="match status" value="1"/>
</dbReference>
<dbReference type="SUPFAM" id="SSF50939">
    <property type="entry name" value="Sialidases"/>
    <property type="match status" value="1"/>
</dbReference>
<dbReference type="AlphaFoldDB" id="A0A015UG03"/>
<comment type="caution">
    <text evidence="6">The sequence shown here is derived from an EMBL/GenBank/DDBJ whole genome shotgun (WGS) entry which is preliminary data.</text>
</comment>
<dbReference type="CDD" id="cd15482">
    <property type="entry name" value="Sialidase_non-viral"/>
    <property type="match status" value="1"/>
</dbReference>
<evidence type="ECO:0000259" key="5">
    <source>
        <dbReference type="Pfam" id="PF14873"/>
    </source>
</evidence>
<dbReference type="PATRIC" id="fig|1339315.3.peg.4010"/>
<name>A0A015UG03_BACFG</name>